<name>A0AAD7ALV8_9AGAR</name>
<keyword evidence="2" id="KW-0472">Membrane</keyword>
<evidence type="ECO:0000313" key="4">
    <source>
        <dbReference type="Proteomes" id="UP001218218"/>
    </source>
</evidence>
<evidence type="ECO:0000313" key="3">
    <source>
        <dbReference type="EMBL" id="KAJ7362514.1"/>
    </source>
</evidence>
<feature type="compositionally biased region" description="Basic and acidic residues" evidence="1">
    <location>
        <begin position="288"/>
        <end position="301"/>
    </location>
</feature>
<accession>A0AAD7ALV8</accession>
<feature type="region of interest" description="Disordered" evidence="1">
    <location>
        <begin position="288"/>
        <end position="307"/>
    </location>
</feature>
<feature type="transmembrane region" description="Helical" evidence="2">
    <location>
        <begin position="17"/>
        <end position="43"/>
    </location>
</feature>
<dbReference type="Proteomes" id="UP001218218">
    <property type="component" value="Unassembled WGS sequence"/>
</dbReference>
<keyword evidence="4" id="KW-1185">Reference proteome</keyword>
<gene>
    <name evidence="3" type="ORF">DFH08DRAFT_950778</name>
</gene>
<feature type="transmembrane region" description="Helical" evidence="2">
    <location>
        <begin position="145"/>
        <end position="166"/>
    </location>
</feature>
<comment type="caution">
    <text evidence="3">The sequence shown here is derived from an EMBL/GenBank/DDBJ whole genome shotgun (WGS) entry which is preliminary data.</text>
</comment>
<evidence type="ECO:0000256" key="1">
    <source>
        <dbReference type="SAM" id="MobiDB-lite"/>
    </source>
</evidence>
<organism evidence="3 4">
    <name type="scientific">Mycena albidolilacea</name>
    <dbReference type="NCBI Taxonomy" id="1033008"/>
    <lineage>
        <taxon>Eukaryota</taxon>
        <taxon>Fungi</taxon>
        <taxon>Dikarya</taxon>
        <taxon>Basidiomycota</taxon>
        <taxon>Agaricomycotina</taxon>
        <taxon>Agaricomycetes</taxon>
        <taxon>Agaricomycetidae</taxon>
        <taxon>Agaricales</taxon>
        <taxon>Marasmiineae</taxon>
        <taxon>Mycenaceae</taxon>
        <taxon>Mycena</taxon>
    </lineage>
</organism>
<sequence>MSISPTETAPDLRSERLILAGLFLGTVGYGVHFTLFVECFQALLLRKDGRRNKELLAFICILFTLGNVGNAANLVLAQKTFIDNRTYPGGPNAFFLQQSTNWSAVLYSAISYAPPTVVSAILIARLSQPGNTIWTKISINLAVPYLSISISMTIILTMLIAGRLLFMRSRLRKVMGPNMTIPYVTSTAMLVESATLYSVNGLILLISYGLNSAIQHLALPLLGQTQSIAPLLIILRVARGQAWSDKTTVQFSSVQFRPRPASGMSNEMSATVLHTFNTNLNHCDNVEQGREEDDKSLEFRKLPKSSV</sequence>
<protein>
    <submittedName>
        <fullName evidence="3">Uncharacterized protein</fullName>
    </submittedName>
</protein>
<proteinExistence type="predicted"/>
<keyword evidence="2" id="KW-1133">Transmembrane helix</keyword>
<dbReference type="EMBL" id="JARIHO010000004">
    <property type="protein sequence ID" value="KAJ7362514.1"/>
    <property type="molecule type" value="Genomic_DNA"/>
</dbReference>
<reference evidence="3" key="1">
    <citation type="submission" date="2023-03" db="EMBL/GenBank/DDBJ databases">
        <title>Massive genome expansion in bonnet fungi (Mycena s.s.) driven by repeated elements and novel gene families across ecological guilds.</title>
        <authorList>
            <consortium name="Lawrence Berkeley National Laboratory"/>
            <person name="Harder C.B."/>
            <person name="Miyauchi S."/>
            <person name="Viragh M."/>
            <person name="Kuo A."/>
            <person name="Thoen E."/>
            <person name="Andreopoulos B."/>
            <person name="Lu D."/>
            <person name="Skrede I."/>
            <person name="Drula E."/>
            <person name="Henrissat B."/>
            <person name="Morin E."/>
            <person name="Kohler A."/>
            <person name="Barry K."/>
            <person name="LaButti K."/>
            <person name="Morin E."/>
            <person name="Salamov A."/>
            <person name="Lipzen A."/>
            <person name="Mereny Z."/>
            <person name="Hegedus B."/>
            <person name="Baldrian P."/>
            <person name="Stursova M."/>
            <person name="Weitz H."/>
            <person name="Taylor A."/>
            <person name="Grigoriev I.V."/>
            <person name="Nagy L.G."/>
            <person name="Martin F."/>
            <person name="Kauserud H."/>
        </authorList>
    </citation>
    <scope>NUCLEOTIDE SEQUENCE</scope>
    <source>
        <strain evidence="3">CBHHK002</strain>
    </source>
</reference>
<keyword evidence="2" id="KW-0812">Transmembrane</keyword>
<feature type="transmembrane region" description="Helical" evidence="2">
    <location>
        <begin position="55"/>
        <end position="76"/>
    </location>
</feature>
<dbReference type="AlphaFoldDB" id="A0AAD7ALV8"/>
<evidence type="ECO:0000256" key="2">
    <source>
        <dbReference type="SAM" id="Phobius"/>
    </source>
</evidence>